<name>A0A413ZDX9_9FIRM</name>
<sequence length="229" mass="27531">MNYYFLLEDEKSFIKVLPEWLKYMGIQNTRVQDITYVRENNYVMQSGQGVTQLITRVLFQTIDTILLNPGKIDQLIVILDSEEYNEQERKKQVENIIKEYIEKKNCVVGFLYKVFVCNHCFETWLLGNGNLYPDIRPEGDFQPYYDEYNIKVNDPELMAVPDDIKETIAVYHFHYLHEMCRYNRVRYSKKKPMEMAKKVYFDALVSRIDNSDHLHSFAQFYEYFVNEQK</sequence>
<evidence type="ECO:0000313" key="2">
    <source>
        <dbReference type="Proteomes" id="UP000283513"/>
    </source>
</evidence>
<proteinExistence type="predicted"/>
<gene>
    <name evidence="1" type="ORF">DW856_01150</name>
</gene>
<dbReference type="RefSeq" id="WP_118597003.1">
    <property type="nucleotide sequence ID" value="NZ_QSHO01000001.1"/>
</dbReference>
<comment type="caution">
    <text evidence="1">The sequence shown here is derived from an EMBL/GenBank/DDBJ whole genome shotgun (WGS) entry which is preliminary data.</text>
</comment>
<evidence type="ECO:0000313" key="1">
    <source>
        <dbReference type="EMBL" id="RHC20851.1"/>
    </source>
</evidence>
<evidence type="ECO:0008006" key="3">
    <source>
        <dbReference type="Google" id="ProtNLM"/>
    </source>
</evidence>
<dbReference type="Proteomes" id="UP000283513">
    <property type="component" value="Unassembled WGS sequence"/>
</dbReference>
<dbReference type="AlphaFoldDB" id="A0A413ZDX9"/>
<dbReference type="EMBL" id="QSHO01000001">
    <property type="protein sequence ID" value="RHC20851.1"/>
    <property type="molecule type" value="Genomic_DNA"/>
</dbReference>
<accession>A0A413ZDX9</accession>
<reference evidence="1 2" key="1">
    <citation type="submission" date="2018-08" db="EMBL/GenBank/DDBJ databases">
        <title>A genome reference for cultivated species of the human gut microbiota.</title>
        <authorList>
            <person name="Zou Y."/>
            <person name="Xue W."/>
            <person name="Luo G."/>
        </authorList>
    </citation>
    <scope>NUCLEOTIDE SEQUENCE [LARGE SCALE GENOMIC DNA]</scope>
    <source>
        <strain evidence="1 2">AM37-1AC</strain>
    </source>
</reference>
<organism evidence="1 2">
    <name type="scientific">Roseburia intestinalis</name>
    <dbReference type="NCBI Taxonomy" id="166486"/>
    <lineage>
        <taxon>Bacteria</taxon>
        <taxon>Bacillati</taxon>
        <taxon>Bacillota</taxon>
        <taxon>Clostridia</taxon>
        <taxon>Lachnospirales</taxon>
        <taxon>Lachnospiraceae</taxon>
        <taxon>Roseburia</taxon>
    </lineage>
</organism>
<protein>
    <recommendedName>
        <fullName evidence="3">DUF4276 family protein</fullName>
    </recommendedName>
</protein>